<proteinExistence type="predicted"/>
<dbReference type="InterPro" id="IPR001647">
    <property type="entry name" value="HTH_TetR"/>
</dbReference>
<keyword evidence="3" id="KW-0804">Transcription</keyword>
<accession>A0A1G8I7Y8</accession>
<evidence type="ECO:0000313" key="8">
    <source>
        <dbReference type="Proteomes" id="UP000183263"/>
    </source>
</evidence>
<dbReference type="InterPro" id="IPR009057">
    <property type="entry name" value="Homeodomain-like_sf"/>
</dbReference>
<evidence type="ECO:0000256" key="4">
    <source>
        <dbReference type="PROSITE-ProRule" id="PRU00335"/>
    </source>
</evidence>
<keyword evidence="8" id="KW-1185">Reference proteome</keyword>
<evidence type="ECO:0000256" key="3">
    <source>
        <dbReference type="ARBA" id="ARBA00023163"/>
    </source>
</evidence>
<feature type="region of interest" description="Disordered" evidence="5">
    <location>
        <begin position="194"/>
        <end position="223"/>
    </location>
</feature>
<organism evidence="7 8">
    <name type="scientific">Rhodococcus triatomae</name>
    <dbReference type="NCBI Taxonomy" id="300028"/>
    <lineage>
        <taxon>Bacteria</taxon>
        <taxon>Bacillati</taxon>
        <taxon>Actinomycetota</taxon>
        <taxon>Actinomycetes</taxon>
        <taxon>Mycobacteriales</taxon>
        <taxon>Nocardiaceae</taxon>
        <taxon>Rhodococcus</taxon>
    </lineage>
</organism>
<dbReference type="InterPro" id="IPR050109">
    <property type="entry name" value="HTH-type_TetR-like_transc_reg"/>
</dbReference>
<dbReference type="PANTHER" id="PTHR30055">
    <property type="entry name" value="HTH-TYPE TRANSCRIPTIONAL REGULATOR RUTR"/>
    <property type="match status" value="1"/>
</dbReference>
<dbReference type="AlphaFoldDB" id="A0A1G8I7Y8"/>
<dbReference type="EMBL" id="FNDN01000005">
    <property type="protein sequence ID" value="SDI14957.1"/>
    <property type="molecule type" value="Genomic_DNA"/>
</dbReference>
<evidence type="ECO:0000313" key="7">
    <source>
        <dbReference type="EMBL" id="SDI14957.1"/>
    </source>
</evidence>
<name>A0A1G8I7Y8_9NOCA</name>
<reference evidence="7 8" key="1">
    <citation type="submission" date="2016-10" db="EMBL/GenBank/DDBJ databases">
        <authorList>
            <person name="de Groot N.N."/>
        </authorList>
    </citation>
    <scope>NUCLEOTIDE SEQUENCE [LARGE SCALE GENOMIC DNA]</scope>
    <source>
        <strain evidence="7 8">DSM 44892</strain>
    </source>
</reference>
<dbReference type="GO" id="GO:0000976">
    <property type="term" value="F:transcription cis-regulatory region binding"/>
    <property type="evidence" value="ECO:0007669"/>
    <property type="project" value="TreeGrafter"/>
</dbReference>
<feature type="compositionally biased region" description="Low complexity" evidence="5">
    <location>
        <begin position="201"/>
        <end position="223"/>
    </location>
</feature>
<dbReference type="SUPFAM" id="SSF46689">
    <property type="entry name" value="Homeodomain-like"/>
    <property type="match status" value="1"/>
</dbReference>
<dbReference type="Proteomes" id="UP000183263">
    <property type="component" value="Unassembled WGS sequence"/>
</dbReference>
<dbReference type="Pfam" id="PF00440">
    <property type="entry name" value="TetR_N"/>
    <property type="match status" value="1"/>
</dbReference>
<dbReference type="Pfam" id="PF17754">
    <property type="entry name" value="TetR_C_14"/>
    <property type="match status" value="1"/>
</dbReference>
<evidence type="ECO:0000259" key="6">
    <source>
        <dbReference type="PROSITE" id="PS50977"/>
    </source>
</evidence>
<gene>
    <name evidence="7" type="ORF">SAMN05444695_105188</name>
</gene>
<evidence type="ECO:0000256" key="2">
    <source>
        <dbReference type="ARBA" id="ARBA00023125"/>
    </source>
</evidence>
<dbReference type="PANTHER" id="PTHR30055:SF238">
    <property type="entry name" value="MYCOFACTOCIN BIOSYNTHESIS TRANSCRIPTIONAL REGULATOR MFTR-RELATED"/>
    <property type="match status" value="1"/>
</dbReference>
<feature type="DNA-binding region" description="H-T-H motif" evidence="4">
    <location>
        <begin position="37"/>
        <end position="56"/>
    </location>
</feature>
<keyword evidence="1" id="KW-0805">Transcription regulation</keyword>
<sequence>MVTSDIGLRDRKKAATRTALADAAAHLVLTLGVEGATAEAIADRAGVSVRTFHNYFSGKEEAVLAHFEAQVHGWVDALRARPVGEPIWDSLERLVLDIVTDPERPLEDTHAMMEIVDFSPSLLVKKQEMHQRIGRLIAQAIAERTGTDPDRDLYPTLLHLAVGAACKGALELWFDGATEAANPGELVRDAFAQLRAGLPEPGTAPSTPATAPSTPNTGDTEHR</sequence>
<dbReference type="InterPro" id="IPR041347">
    <property type="entry name" value="MftR_C"/>
</dbReference>
<dbReference type="Gene3D" id="1.10.357.10">
    <property type="entry name" value="Tetracycline Repressor, domain 2"/>
    <property type="match status" value="1"/>
</dbReference>
<dbReference type="Gene3D" id="1.10.10.60">
    <property type="entry name" value="Homeodomain-like"/>
    <property type="match status" value="1"/>
</dbReference>
<feature type="domain" description="HTH tetR-type" evidence="6">
    <location>
        <begin position="14"/>
        <end position="74"/>
    </location>
</feature>
<dbReference type="PROSITE" id="PS50977">
    <property type="entry name" value="HTH_TETR_2"/>
    <property type="match status" value="1"/>
</dbReference>
<dbReference type="PROSITE" id="PS01081">
    <property type="entry name" value="HTH_TETR_1"/>
    <property type="match status" value="1"/>
</dbReference>
<dbReference type="InterPro" id="IPR023772">
    <property type="entry name" value="DNA-bd_HTH_TetR-type_CS"/>
</dbReference>
<evidence type="ECO:0000256" key="1">
    <source>
        <dbReference type="ARBA" id="ARBA00023015"/>
    </source>
</evidence>
<keyword evidence="2 4" id="KW-0238">DNA-binding</keyword>
<dbReference type="GO" id="GO:0003700">
    <property type="term" value="F:DNA-binding transcription factor activity"/>
    <property type="evidence" value="ECO:0007669"/>
    <property type="project" value="TreeGrafter"/>
</dbReference>
<evidence type="ECO:0000256" key="5">
    <source>
        <dbReference type="SAM" id="MobiDB-lite"/>
    </source>
</evidence>
<protein>
    <submittedName>
        <fullName evidence="7">DNA-binding transcriptional regulator, AcrR family</fullName>
    </submittedName>
</protein>